<evidence type="ECO:0000259" key="4">
    <source>
        <dbReference type="Pfam" id="PF05567"/>
    </source>
</evidence>
<evidence type="ECO:0000313" key="6">
    <source>
        <dbReference type="Proteomes" id="UP000001693"/>
    </source>
</evidence>
<keyword evidence="6" id="KW-1185">Reference proteome</keyword>
<evidence type="ECO:0000256" key="2">
    <source>
        <dbReference type="ARBA" id="ARBA00022837"/>
    </source>
</evidence>
<dbReference type="Pfam" id="PF05567">
    <property type="entry name" value="T4P_PilY1"/>
    <property type="match status" value="1"/>
</dbReference>
<dbReference type="STRING" id="395495.Lcho_2909"/>
<evidence type="ECO:0000256" key="1">
    <source>
        <dbReference type="ARBA" id="ARBA00022723"/>
    </source>
</evidence>
<reference evidence="5 6" key="1">
    <citation type="submission" date="2008-03" db="EMBL/GenBank/DDBJ databases">
        <title>Complete sequence of Leptothrix cholodnii SP-6.</title>
        <authorList>
            <consortium name="US DOE Joint Genome Institute"/>
            <person name="Copeland A."/>
            <person name="Lucas S."/>
            <person name="Lapidus A."/>
            <person name="Glavina del Rio T."/>
            <person name="Dalin E."/>
            <person name="Tice H."/>
            <person name="Bruce D."/>
            <person name="Goodwin L."/>
            <person name="Pitluck S."/>
            <person name="Chertkov O."/>
            <person name="Brettin T."/>
            <person name="Detter J.C."/>
            <person name="Han C."/>
            <person name="Kuske C.R."/>
            <person name="Schmutz J."/>
            <person name="Larimer F."/>
            <person name="Land M."/>
            <person name="Hauser L."/>
            <person name="Kyrpides N."/>
            <person name="Lykidis A."/>
            <person name="Emerson D."/>
            <person name="Richardson P."/>
        </authorList>
    </citation>
    <scope>NUCLEOTIDE SEQUENCE [LARGE SCALE GENOMIC DNA]</scope>
    <source>
        <strain evidence="6">ATCC 51168 / LMG 8142 / SP-6</strain>
    </source>
</reference>
<keyword evidence="1" id="KW-0479">Metal-binding</keyword>
<dbReference type="InterPro" id="IPR008707">
    <property type="entry name" value="B-propeller_PilY1"/>
</dbReference>
<feature type="domain" description="PilY1 beta-propeller" evidence="4">
    <location>
        <begin position="838"/>
        <end position="1177"/>
    </location>
</feature>
<feature type="region of interest" description="Disordered" evidence="3">
    <location>
        <begin position="1285"/>
        <end position="1309"/>
    </location>
</feature>
<sequence length="1309" mass="138479" precursor="true">MSIRPTSPAARGARLTSKAGPRALRSPILSAVLLVLLGSTWAATPDISNVPLSSTSTTTAKPNIMFILDDSGSMAWDFMPDELDDNNDQVGDNVYGFRSAQCNGVAYNPDITYTPPVRIDPTTGAVSNYADASFTAARSDGFSTSSGVTDLTGRVYYHYLGSEPALSWRYGSNGTVDRTTTFFTECMTAIPADGAGNARFEQRTMSNASTDAQNYANWYSYYRKRQLTMRSAAGRAFADLSNAYRVGFTRISQTGVTGTSFLNVGDFDTAQKTSFFNLLYTSGISGSTPLRGALSKVGRYYGNVIAGQTDPVQYSCQRNYAVLSTDGYWNTGNESTTYRALALDGTTLVGQQDGTEVRPMKDGSTVTVTRVTISGSVDRTQTILDRRTDITLRRTANTITNNSCNSGNGRRVSQQGQRRIDTASFQRTLVQDVTNRTTVTQVTTNGIPANPTSTTTANAAQVSATDGSVTATTTGTWNNNGGSNTNCIARSSLPTGWSTGTVYYTPGVDGTELSRNTVTLATGTPTVLSTGPLADAGTTETTATTAGDSNSLADIAQYYWKTDLRPDMVDNVPTSGDDSAAHQHMTTFTIGLGLKGTLSYDRNYLTQTTGDFADLRSGAKNWPVPRGTTGGSENATHIDDLWHAGVNGRGQYFSAADPNQLDDAISTTLSAIRRVTESGAAAAASTLTPVTGDDWVFLPSFTTIDWTGDLRAFKFTFNSANELVAPNTAAGNEIWSAGNQLRARTSSRRILFNNAGTLGDFTYDNLTAAGQGALFDNRCGSALSSPATNLSQCATLTPAALAKVTGANLVNFLAGDATLYQSAADVDNQVFRTRNGLLGDFVNASPVYVGKPPFRYADADYASFVSAQANRTKVVYAAANDGMLHAFKVGTGAGDGTGGAELWAFVPSAVMPEMWRLASESYDTDHRFFVDATPNVSDIYDSAAGRWRTILVGGLGAGGRSYYALDVTTPESPVLLWEFSDANLGLTYGNPVVTKDATGTWVVVFTSGLNNNAGSGDGVGRLYVVNAVTGALVRTVATSAGDVGTPSNLGRLNAWINADSDNTALRFYAGDMLGNVWRFDHDDRLAPAGREAVLLGKAQSADGTAQPITGKLVLTEASINGLQTPVVSFGTGRLLNLDDLTNTTLQSIYSIKDTLGETGVGVLRDTGAALVQQTLNSSRGIDTVAPVDWGTKNGWYVDLTVSSKERVHLDGVQLASGVLAFASTVPTADACSQGGVSYLYQFDLTNGNVLGTSSFTTMIVGLNRVMSINGKVSAIVTTQDQKTTLTAGGGGSVSPGNTVKRSSWRELTD</sequence>
<dbReference type="RefSeq" id="WP_012347928.1">
    <property type="nucleotide sequence ID" value="NC_010524.1"/>
</dbReference>
<organism evidence="5 6">
    <name type="scientific">Leptothrix cholodnii (strain ATCC 51168 / LMG 8142 / SP-6)</name>
    <name type="common">Leptothrix discophora (strain SP-6)</name>
    <dbReference type="NCBI Taxonomy" id="395495"/>
    <lineage>
        <taxon>Bacteria</taxon>
        <taxon>Pseudomonadati</taxon>
        <taxon>Pseudomonadota</taxon>
        <taxon>Betaproteobacteria</taxon>
        <taxon>Burkholderiales</taxon>
        <taxon>Sphaerotilaceae</taxon>
        <taxon>Leptothrix</taxon>
    </lineage>
</organism>
<gene>
    <name evidence="5" type="ordered locus">Lcho_2909</name>
</gene>
<accession>B1XYC9</accession>
<dbReference type="GO" id="GO:0046872">
    <property type="term" value="F:metal ion binding"/>
    <property type="evidence" value="ECO:0007669"/>
    <property type="project" value="UniProtKB-KW"/>
</dbReference>
<name>B1XYC9_LEPCP</name>
<dbReference type="Proteomes" id="UP000001693">
    <property type="component" value="Chromosome"/>
</dbReference>
<dbReference type="KEGG" id="lch:Lcho_2909"/>
<dbReference type="EMBL" id="CP001013">
    <property type="protein sequence ID" value="ACB35174.1"/>
    <property type="molecule type" value="Genomic_DNA"/>
</dbReference>
<protein>
    <submittedName>
        <fullName evidence="5">Type IV fimbrial biogenesis protein PilY1</fullName>
    </submittedName>
</protein>
<dbReference type="OrthoDB" id="7156875at2"/>
<keyword evidence="2" id="KW-0106">Calcium</keyword>
<proteinExistence type="predicted"/>
<dbReference type="HOGENOM" id="CLU_001890_1_1_4"/>
<evidence type="ECO:0000256" key="3">
    <source>
        <dbReference type="SAM" id="MobiDB-lite"/>
    </source>
</evidence>
<evidence type="ECO:0000313" key="5">
    <source>
        <dbReference type="EMBL" id="ACB35174.1"/>
    </source>
</evidence>
<dbReference type="eggNOG" id="COG3419">
    <property type="taxonomic scope" value="Bacteria"/>
</dbReference>